<gene>
    <name evidence="5" type="ORF">JZ00_29565</name>
</gene>
<dbReference type="Gene3D" id="3.40.50.720">
    <property type="entry name" value="NAD(P)-binding Rossmann-like Domain"/>
    <property type="match status" value="1"/>
</dbReference>
<keyword evidence="2" id="KW-0812">Transmembrane</keyword>
<proteinExistence type="inferred from homology"/>
<feature type="domain" description="NAD-dependent epimerase/dehydratase" evidence="3">
    <location>
        <begin position="186"/>
        <end position="405"/>
    </location>
</feature>
<keyword evidence="2" id="KW-1133">Transmembrane helix</keyword>
<evidence type="ECO:0000259" key="3">
    <source>
        <dbReference type="Pfam" id="PF01370"/>
    </source>
</evidence>
<dbReference type="InterPro" id="IPR001509">
    <property type="entry name" value="Epimerase_deHydtase"/>
</dbReference>
<feature type="domain" description="DUF1731" evidence="4">
    <location>
        <begin position="433"/>
        <end position="479"/>
    </location>
</feature>
<dbReference type="PANTHER" id="PTHR11092">
    <property type="entry name" value="SUGAR NUCLEOTIDE EPIMERASE RELATED"/>
    <property type="match status" value="1"/>
</dbReference>
<feature type="transmembrane region" description="Helical" evidence="2">
    <location>
        <begin position="142"/>
        <end position="159"/>
    </location>
</feature>
<dbReference type="AlphaFoldDB" id="A0A0B1YWE8"/>
<evidence type="ECO:0000256" key="1">
    <source>
        <dbReference type="ARBA" id="ARBA00009353"/>
    </source>
</evidence>
<comment type="caution">
    <text evidence="5">The sequence shown here is derived from an EMBL/GenBank/DDBJ whole genome shotgun (WGS) entry which is preliminary data.</text>
</comment>
<dbReference type="InterPro" id="IPR010099">
    <property type="entry name" value="SDR39U1"/>
</dbReference>
<dbReference type="SUPFAM" id="SSF51735">
    <property type="entry name" value="NAD(P)-binding Rossmann-fold domains"/>
    <property type="match status" value="1"/>
</dbReference>
<dbReference type="Pfam" id="PF08338">
    <property type="entry name" value="DUF1731"/>
    <property type="match status" value="1"/>
</dbReference>
<dbReference type="NCBIfam" id="TIGR01777">
    <property type="entry name" value="yfcH"/>
    <property type="match status" value="1"/>
</dbReference>
<dbReference type="EMBL" id="JQGJ01000040">
    <property type="protein sequence ID" value="KHK61258.1"/>
    <property type="molecule type" value="Genomic_DNA"/>
</dbReference>
<feature type="transmembrane region" description="Helical" evidence="2">
    <location>
        <begin position="6"/>
        <end position="27"/>
    </location>
</feature>
<dbReference type="OrthoDB" id="9801773at2"/>
<organism evidence="5 6">
    <name type="scientific">Pseudomonas frederiksbergensis</name>
    <dbReference type="NCBI Taxonomy" id="104087"/>
    <lineage>
        <taxon>Bacteria</taxon>
        <taxon>Pseudomonadati</taxon>
        <taxon>Pseudomonadota</taxon>
        <taxon>Gammaproteobacteria</taxon>
        <taxon>Pseudomonadales</taxon>
        <taxon>Pseudomonadaceae</taxon>
        <taxon>Pseudomonas</taxon>
    </lineage>
</organism>
<evidence type="ECO:0000256" key="2">
    <source>
        <dbReference type="SAM" id="Phobius"/>
    </source>
</evidence>
<reference evidence="6" key="1">
    <citation type="submission" date="2015-03" db="EMBL/GenBank/DDBJ databases">
        <title>Pseudomonas frederiksbergensis hydrocarbon degrader.</title>
        <authorList>
            <person name="Brown L.M."/>
            <person name="Ruiz O.N."/>
            <person name="Mueller S."/>
            <person name="Gunasekera T.S."/>
        </authorList>
    </citation>
    <scope>NUCLEOTIDE SEQUENCE [LARGE SCALE GENOMIC DNA]</scope>
    <source>
        <strain evidence="6">SI8</strain>
    </source>
</reference>
<dbReference type="Proteomes" id="UP000030949">
    <property type="component" value="Unassembled WGS sequence"/>
</dbReference>
<evidence type="ECO:0000313" key="5">
    <source>
        <dbReference type="EMBL" id="KHK61258.1"/>
    </source>
</evidence>
<keyword evidence="2" id="KW-0472">Membrane</keyword>
<dbReference type="PANTHER" id="PTHR11092:SF0">
    <property type="entry name" value="EPIMERASE FAMILY PROTEIN SDR39U1"/>
    <property type="match status" value="1"/>
</dbReference>
<dbReference type="InterPro" id="IPR036291">
    <property type="entry name" value="NAD(P)-bd_dom_sf"/>
</dbReference>
<evidence type="ECO:0000313" key="6">
    <source>
        <dbReference type="Proteomes" id="UP000030949"/>
    </source>
</evidence>
<evidence type="ECO:0000259" key="4">
    <source>
        <dbReference type="Pfam" id="PF08338"/>
    </source>
</evidence>
<feature type="transmembrane region" description="Helical" evidence="2">
    <location>
        <begin position="48"/>
        <end position="65"/>
    </location>
</feature>
<name>A0A0B1YWE8_9PSED</name>
<accession>A0A0B1YWE8</accession>
<protein>
    <submittedName>
        <fullName evidence="5">NAD-dependent dehydratase</fullName>
    </submittedName>
</protein>
<feature type="transmembrane region" description="Helical" evidence="2">
    <location>
        <begin position="104"/>
        <end position="122"/>
    </location>
</feature>
<dbReference type="InterPro" id="IPR013549">
    <property type="entry name" value="DUF1731"/>
</dbReference>
<dbReference type="Pfam" id="PF01370">
    <property type="entry name" value="Epimerase"/>
    <property type="match status" value="1"/>
</dbReference>
<comment type="similarity">
    <text evidence="1">Belongs to the NAD(P)-dependent epimerase/dehydratase family. SDR39U1 subfamily.</text>
</comment>
<sequence length="480" mass="52229">MADFSLLDWAIALLIAQAILGALDTLYHHELTVALPYRHSARLELSIHALRSCFYGILFLGIAHLSFEGTWAVVIALLFALEICLTLWDFVVEDRSRKLPPIERIMHTVLAVNGGAFFALYGVQLAQWASLPTGLGAIDLGWRGWLLTLFAIGVTASGIRDGLAALRMQRQGTPANPFAGGAYKRVLVTGGTGFIGETLVNQLLDAGHTVSVLARDPLKAAYLFDGRARCLRSLGRLGHDETFDVVINLAGAPVAGPRWSPKRQAQLIASRVDTTEALMTWLKNARHKPALWIQASAVGFYGVRDASESLDESASRGEGFMAELCACWEASARPATELGVRQVVMRLGVVFGPGGALLPLLIPFRLGFGGRMGDGRQIMSWVHRDDVIQVIARAFEDESLSGTYNLVAPETVSQGLFAESVAKVLKRPVWFHIPAAPVRALAGEMAQLFFDGQRVVPNRLVEAGYTFRYPTLDAALRDLA</sequence>
<feature type="transmembrane region" description="Helical" evidence="2">
    <location>
        <begin position="71"/>
        <end position="92"/>
    </location>
</feature>
<dbReference type="RefSeq" id="WP_039594622.1">
    <property type="nucleotide sequence ID" value="NZ_CP142104.1"/>
</dbReference>